<evidence type="ECO:0000313" key="2">
    <source>
        <dbReference type="EMBL" id="MFD0929620.1"/>
    </source>
</evidence>
<dbReference type="PANTHER" id="PTHR28008:SF1">
    <property type="entry name" value="DOMAIN PROTEIN, PUTATIVE (AFU_ORTHOLOGUE AFUA_3G10980)-RELATED"/>
    <property type="match status" value="1"/>
</dbReference>
<evidence type="ECO:0008006" key="4">
    <source>
        <dbReference type="Google" id="ProtNLM"/>
    </source>
</evidence>
<dbReference type="Proteomes" id="UP001597106">
    <property type="component" value="Unassembled WGS sequence"/>
</dbReference>
<keyword evidence="1" id="KW-1133">Transmembrane helix</keyword>
<reference evidence="3" key="1">
    <citation type="journal article" date="2019" name="Int. J. Syst. Evol. Microbiol.">
        <title>The Global Catalogue of Microorganisms (GCM) 10K type strain sequencing project: providing services to taxonomists for standard genome sequencing and annotation.</title>
        <authorList>
            <consortium name="The Broad Institute Genomics Platform"/>
            <consortium name="The Broad Institute Genome Sequencing Center for Infectious Disease"/>
            <person name="Wu L."/>
            <person name="Ma J."/>
        </authorList>
    </citation>
    <scope>NUCLEOTIDE SEQUENCE [LARGE SCALE GENOMIC DNA]</scope>
    <source>
        <strain evidence="3">CCUG 59685</strain>
    </source>
</reference>
<keyword evidence="3" id="KW-1185">Reference proteome</keyword>
<keyword evidence="1" id="KW-0812">Transmembrane</keyword>
<gene>
    <name evidence="2" type="ORF">ACFQ1T_07485</name>
</gene>
<dbReference type="EMBL" id="JBHTJW010000002">
    <property type="protein sequence ID" value="MFD0929620.1"/>
    <property type="molecule type" value="Genomic_DNA"/>
</dbReference>
<name>A0ABW3GGF6_9PROT</name>
<evidence type="ECO:0000313" key="3">
    <source>
        <dbReference type="Proteomes" id="UP001597106"/>
    </source>
</evidence>
<proteinExistence type="predicted"/>
<organism evidence="2 3">
    <name type="scientific">Methylophilus glucosoxydans</name>
    <dbReference type="NCBI Taxonomy" id="752553"/>
    <lineage>
        <taxon>Bacteria</taxon>
        <taxon>Pseudomonadati</taxon>
        <taxon>Pseudomonadota</taxon>
        <taxon>Betaproteobacteria</taxon>
        <taxon>Nitrosomonadales</taxon>
        <taxon>Methylophilaceae</taxon>
        <taxon>Methylophilus</taxon>
    </lineage>
</organism>
<keyword evidence="1" id="KW-0472">Membrane</keyword>
<feature type="transmembrane region" description="Helical" evidence="1">
    <location>
        <begin position="93"/>
        <end position="113"/>
    </location>
</feature>
<feature type="transmembrane region" description="Helical" evidence="1">
    <location>
        <begin position="63"/>
        <end position="81"/>
    </location>
</feature>
<dbReference type="PANTHER" id="PTHR28008">
    <property type="entry name" value="DOMAIN PROTEIN, PUTATIVE (AFU_ORTHOLOGUE AFUA_3G10980)-RELATED"/>
    <property type="match status" value="1"/>
</dbReference>
<protein>
    <recommendedName>
        <fullName evidence="4">VanZ family protein</fullName>
    </recommendedName>
</protein>
<dbReference type="RefSeq" id="WP_379075337.1">
    <property type="nucleotide sequence ID" value="NZ_JBHTJW010000002.1"/>
</dbReference>
<comment type="caution">
    <text evidence="2">The sequence shown here is derived from an EMBL/GenBank/DDBJ whole genome shotgun (WGS) entry which is preliminary data.</text>
</comment>
<accession>A0ABW3GGF6</accession>
<feature type="transmembrane region" description="Helical" evidence="1">
    <location>
        <begin position="39"/>
        <end position="56"/>
    </location>
</feature>
<evidence type="ECO:0000256" key="1">
    <source>
        <dbReference type="SAM" id="Phobius"/>
    </source>
</evidence>
<sequence>MRFSLIAKIIFIACLALLTYLLLIEMAPAEQRFPYLDKLQHIVAFGGVTFWAGLAYPARQQWLMLGLLIYGGLMEVLQGLLTVTRQPSVYDWLADSVGILLAWGVVILCLRWWQHRRG</sequence>